<evidence type="ECO:0000256" key="1">
    <source>
        <dbReference type="SAM" id="Phobius"/>
    </source>
</evidence>
<sequence length="41" mass="4946">MVYIVLMTYCIACLSILIFNLGYALKRYWKKKQLSMKLEQK</sequence>
<organism evidence="2 3">
    <name type="scientific">Streptococcus merionis</name>
    <dbReference type="NCBI Taxonomy" id="400065"/>
    <lineage>
        <taxon>Bacteria</taxon>
        <taxon>Bacillati</taxon>
        <taxon>Bacillota</taxon>
        <taxon>Bacilli</taxon>
        <taxon>Lactobacillales</taxon>
        <taxon>Streptococcaceae</taxon>
        <taxon>Streptococcus</taxon>
    </lineage>
</organism>
<dbReference type="Proteomes" id="UP000215185">
    <property type="component" value="Chromosome 1"/>
</dbReference>
<reference evidence="2 3" key="1">
    <citation type="submission" date="2017-06" db="EMBL/GenBank/DDBJ databases">
        <authorList>
            <consortium name="Pathogen Informatics"/>
        </authorList>
    </citation>
    <scope>NUCLEOTIDE SEQUENCE [LARGE SCALE GENOMIC DNA]</scope>
    <source>
        <strain evidence="2 3">NCTC13788</strain>
    </source>
</reference>
<keyword evidence="1" id="KW-0812">Transmembrane</keyword>
<accession>A0A239SNJ1</accession>
<dbReference type="STRING" id="1123308.GCA_000380085_00564"/>
<feature type="transmembrane region" description="Helical" evidence="1">
    <location>
        <begin position="6"/>
        <end position="25"/>
    </location>
</feature>
<keyword evidence="1" id="KW-1133">Transmembrane helix</keyword>
<dbReference type="AlphaFoldDB" id="A0A239SNJ1"/>
<evidence type="ECO:0000313" key="2">
    <source>
        <dbReference type="EMBL" id="SNU86438.1"/>
    </source>
</evidence>
<gene>
    <name evidence="2" type="ORF">SAMEA4412692_00235</name>
</gene>
<evidence type="ECO:0000313" key="3">
    <source>
        <dbReference type="Proteomes" id="UP000215185"/>
    </source>
</evidence>
<name>A0A239SNJ1_9STRE</name>
<dbReference type="KEGG" id="smen:SAMEA4412692_0235"/>
<protein>
    <submittedName>
        <fullName evidence="2">Uncharacterized protein</fullName>
    </submittedName>
</protein>
<keyword evidence="1" id="KW-0472">Membrane</keyword>
<dbReference type="EMBL" id="LT906439">
    <property type="protein sequence ID" value="SNU86438.1"/>
    <property type="molecule type" value="Genomic_DNA"/>
</dbReference>
<proteinExistence type="predicted"/>
<keyword evidence="3" id="KW-1185">Reference proteome</keyword>